<keyword evidence="1" id="KW-0732">Signal</keyword>
<keyword evidence="3" id="KW-1185">Reference proteome</keyword>
<evidence type="ECO:0000313" key="3">
    <source>
        <dbReference type="Proteomes" id="UP000015104"/>
    </source>
</evidence>
<sequence>MEILTKLLTFSALISICLALTIPKPILVRLCETARLARKFDLNNDVVIASMNAILSNYIHKNGLTSRTSRTCATIMTIDNDGVIQVGVLLELLALMSNSLQPLRHNNSTLESPVNYPAVSSILSALNSSVQQNFTDDFLDNFYNLFKPQSNATIDLNSFVSGSDLVSNATSKVVSSLMPDYCENIDFPESVDIENKIEVQKAAVKIISSMLKPHEKSNPLLKYN</sequence>
<dbReference type="HOGENOM" id="CLU_1236460_0_0_1"/>
<accession>T1KZP4</accession>
<dbReference type="EnsemblMetazoa" id="tetur28g02330.1">
    <property type="protein sequence ID" value="tetur28g02330.1"/>
    <property type="gene ID" value="tetur28g02330"/>
</dbReference>
<dbReference type="Proteomes" id="UP000015104">
    <property type="component" value="Unassembled WGS sequence"/>
</dbReference>
<protein>
    <submittedName>
        <fullName evidence="2">Uncharacterized protein</fullName>
    </submittedName>
</protein>
<evidence type="ECO:0000313" key="2">
    <source>
        <dbReference type="EnsemblMetazoa" id="tetur28g02330.1"/>
    </source>
</evidence>
<dbReference type="EMBL" id="CAEY01000743">
    <property type="status" value="NOT_ANNOTATED_CDS"/>
    <property type="molecule type" value="Genomic_DNA"/>
</dbReference>
<reference evidence="2" key="2">
    <citation type="submission" date="2015-06" db="UniProtKB">
        <authorList>
            <consortium name="EnsemblMetazoa"/>
        </authorList>
    </citation>
    <scope>IDENTIFICATION</scope>
</reference>
<reference evidence="3" key="1">
    <citation type="submission" date="2011-08" db="EMBL/GenBank/DDBJ databases">
        <authorList>
            <person name="Rombauts S."/>
        </authorList>
    </citation>
    <scope>NUCLEOTIDE SEQUENCE</scope>
    <source>
        <strain evidence="3">London</strain>
    </source>
</reference>
<proteinExistence type="predicted"/>
<feature type="signal peptide" evidence="1">
    <location>
        <begin position="1"/>
        <end position="19"/>
    </location>
</feature>
<evidence type="ECO:0000256" key="1">
    <source>
        <dbReference type="SAM" id="SignalP"/>
    </source>
</evidence>
<dbReference type="AlphaFoldDB" id="T1KZP4"/>
<name>T1KZP4_TETUR</name>
<organism evidence="2 3">
    <name type="scientific">Tetranychus urticae</name>
    <name type="common">Two-spotted spider mite</name>
    <dbReference type="NCBI Taxonomy" id="32264"/>
    <lineage>
        <taxon>Eukaryota</taxon>
        <taxon>Metazoa</taxon>
        <taxon>Ecdysozoa</taxon>
        <taxon>Arthropoda</taxon>
        <taxon>Chelicerata</taxon>
        <taxon>Arachnida</taxon>
        <taxon>Acari</taxon>
        <taxon>Acariformes</taxon>
        <taxon>Trombidiformes</taxon>
        <taxon>Prostigmata</taxon>
        <taxon>Eleutherengona</taxon>
        <taxon>Raphignathae</taxon>
        <taxon>Tetranychoidea</taxon>
        <taxon>Tetranychidae</taxon>
        <taxon>Tetranychus</taxon>
    </lineage>
</organism>
<feature type="chain" id="PRO_5004592069" evidence="1">
    <location>
        <begin position="20"/>
        <end position="224"/>
    </location>
</feature>